<keyword evidence="3" id="KW-0472">Membrane</keyword>
<dbReference type="Proteomes" id="UP001237642">
    <property type="component" value="Unassembled WGS sequence"/>
</dbReference>
<dbReference type="InterPro" id="IPR000595">
    <property type="entry name" value="cNMP-bd_dom"/>
</dbReference>
<name>A0AAD8HH35_9APIA</name>
<dbReference type="CDD" id="cd00038">
    <property type="entry name" value="CAP_ED"/>
    <property type="match status" value="1"/>
</dbReference>
<dbReference type="SUPFAM" id="SSF51206">
    <property type="entry name" value="cAMP-binding domain-like"/>
    <property type="match status" value="1"/>
</dbReference>
<dbReference type="EMBL" id="JAUIZM010000009">
    <property type="protein sequence ID" value="KAK1367205.1"/>
    <property type="molecule type" value="Genomic_DNA"/>
</dbReference>
<dbReference type="GO" id="GO:0005216">
    <property type="term" value="F:monoatomic ion channel activity"/>
    <property type="evidence" value="ECO:0007669"/>
    <property type="project" value="InterPro"/>
</dbReference>
<keyword evidence="3" id="KW-0812">Transmembrane</keyword>
<dbReference type="AlphaFoldDB" id="A0AAD8HH35"/>
<evidence type="ECO:0000256" key="3">
    <source>
        <dbReference type="SAM" id="Phobius"/>
    </source>
</evidence>
<comment type="caution">
    <text evidence="5">The sequence shown here is derived from an EMBL/GenBank/DDBJ whole genome shotgun (WGS) entry which is preliminary data.</text>
</comment>
<accession>A0AAD8HH35</accession>
<keyword evidence="6" id="KW-1185">Reference proteome</keyword>
<dbReference type="GO" id="GO:0016020">
    <property type="term" value="C:membrane"/>
    <property type="evidence" value="ECO:0007669"/>
    <property type="project" value="UniProtKB-SubCell"/>
</dbReference>
<dbReference type="PANTHER" id="PTHR45651">
    <property type="entry name" value="CYCLIC NUCLEOTIDE-GATED ION CHANNEL 15-RELATED-RELATED"/>
    <property type="match status" value="1"/>
</dbReference>
<evidence type="ECO:0000256" key="1">
    <source>
        <dbReference type="ARBA" id="ARBA00023286"/>
    </source>
</evidence>
<dbReference type="SUPFAM" id="SSF81324">
    <property type="entry name" value="Voltage-gated potassium channels"/>
    <property type="match status" value="1"/>
</dbReference>
<feature type="domain" description="Cyclic nucleotide-binding" evidence="4">
    <location>
        <begin position="460"/>
        <end position="525"/>
    </location>
</feature>
<organism evidence="5 6">
    <name type="scientific">Heracleum sosnowskyi</name>
    <dbReference type="NCBI Taxonomy" id="360622"/>
    <lineage>
        <taxon>Eukaryota</taxon>
        <taxon>Viridiplantae</taxon>
        <taxon>Streptophyta</taxon>
        <taxon>Embryophyta</taxon>
        <taxon>Tracheophyta</taxon>
        <taxon>Spermatophyta</taxon>
        <taxon>Magnoliopsida</taxon>
        <taxon>eudicotyledons</taxon>
        <taxon>Gunneridae</taxon>
        <taxon>Pentapetalae</taxon>
        <taxon>asterids</taxon>
        <taxon>campanulids</taxon>
        <taxon>Apiales</taxon>
        <taxon>Apiaceae</taxon>
        <taxon>Apioideae</taxon>
        <taxon>apioid superclade</taxon>
        <taxon>Tordylieae</taxon>
        <taxon>Tordyliinae</taxon>
        <taxon>Heracleum</taxon>
    </lineage>
</organism>
<dbReference type="Gene3D" id="1.10.287.630">
    <property type="entry name" value="Helix hairpin bin"/>
    <property type="match status" value="1"/>
</dbReference>
<keyword evidence="1" id="KW-0406">Ion transport</keyword>
<evidence type="ECO:0000313" key="5">
    <source>
        <dbReference type="EMBL" id="KAK1367205.1"/>
    </source>
</evidence>
<feature type="transmembrane region" description="Helical" evidence="3">
    <location>
        <begin position="230"/>
        <end position="251"/>
    </location>
</feature>
<keyword evidence="1" id="KW-0813">Transport</keyword>
<feature type="transmembrane region" description="Helical" evidence="3">
    <location>
        <begin position="113"/>
        <end position="138"/>
    </location>
</feature>
<dbReference type="Gene3D" id="1.10.287.70">
    <property type="match status" value="1"/>
</dbReference>
<dbReference type="Gene3D" id="2.60.120.10">
    <property type="entry name" value="Jelly Rolls"/>
    <property type="match status" value="1"/>
</dbReference>
<keyword evidence="2" id="KW-0407">Ion channel</keyword>
<dbReference type="InterPro" id="IPR014710">
    <property type="entry name" value="RmlC-like_jellyroll"/>
</dbReference>
<proteinExistence type="predicted"/>
<reference evidence="5" key="1">
    <citation type="submission" date="2023-02" db="EMBL/GenBank/DDBJ databases">
        <title>Genome of toxic invasive species Heracleum sosnowskyi carries increased number of genes despite the absence of recent whole-genome duplications.</title>
        <authorList>
            <person name="Schelkunov M."/>
            <person name="Shtratnikova V."/>
            <person name="Makarenko M."/>
            <person name="Klepikova A."/>
            <person name="Omelchenko D."/>
            <person name="Novikova G."/>
            <person name="Obukhova E."/>
            <person name="Bogdanov V."/>
            <person name="Penin A."/>
            <person name="Logacheva M."/>
        </authorList>
    </citation>
    <scope>NUCLEOTIDE SEQUENCE</scope>
    <source>
        <strain evidence="5">Hsosn_3</strain>
        <tissue evidence="5">Leaf</tissue>
    </source>
</reference>
<dbReference type="InterPro" id="IPR018490">
    <property type="entry name" value="cNMP-bd_dom_sf"/>
</dbReference>
<dbReference type="PROSITE" id="PS50042">
    <property type="entry name" value="CNMP_BINDING_3"/>
    <property type="match status" value="1"/>
</dbReference>
<protein>
    <submittedName>
        <fullName evidence="5">Cyclic nucleotide-binding domain-containing protein</fullName>
    </submittedName>
</protein>
<gene>
    <name evidence="5" type="ORF">POM88_042766</name>
</gene>
<evidence type="ECO:0000259" key="4">
    <source>
        <dbReference type="PROSITE" id="PS50042"/>
    </source>
</evidence>
<dbReference type="PANTHER" id="PTHR45651:SF11">
    <property type="entry name" value="CYCLIC NUCLEOTIDE-GATED ION CHANNEL 20, CHLOROPLASTIC-RELATED"/>
    <property type="match status" value="1"/>
</dbReference>
<feature type="transmembrane region" description="Helical" evidence="3">
    <location>
        <begin position="190"/>
        <end position="209"/>
    </location>
</feature>
<sequence length="627" mass="72177">MEKYGKARFRRSISRMPSSISIAVNSLDSNIQKFSHSHNENTKGRAKIMCASLYQYIPGVIHPHARIVQMWNKLFVLSCLLNCFLDPLFLHLLSAEKDNKCIAINRTMAKVLIVLRSLTNFIYLIHMLLQFRLAYFVYESRAFVDQPKKIALNYLHGYFLIDFFVILPFSQVNMWLTLQKPNFSSGANDALIFSQVAMVFQYVAMYIRFVILINHEMRLGFMFQSGSARFFYNLLMSLLFSHVIGSLWYFFALQRVKRCLRNACAEISCLKYIYCGHGNENGGLKYDPASWKKWKANNNATACFGPGGFHYGVFVQAVSLATESDLSIRYMYSVFWGFQQVSTLAGNQTPAFLVWEVLFTMLITATGLVLFSLLIGNMQSFIQAFNRKSLEKSVRCMDTEQWMSHWRLSGNLRNQVRESEQYNWAATGGVNELVLLENQPENLQRDIRRHVFKFVEKFPIFSLMDDFILDAIKERLKPETYITGSRILVRGGLISKMVFIVQGKLESIGEDKNVVFLSEGDFCGEEVVTSCLEYSCLKEHGKRIRIPAQKLLSKRMVRCLTNVEAFTLRAADLEEVTSLFPGLLIRNPSVKGAIRKRYPYRHGLGVNRIKLAWRCRKQRPSVQAADN</sequence>
<evidence type="ECO:0000313" key="6">
    <source>
        <dbReference type="Proteomes" id="UP001237642"/>
    </source>
</evidence>
<keyword evidence="3" id="KW-1133">Transmembrane helix</keyword>
<evidence type="ECO:0000256" key="2">
    <source>
        <dbReference type="ARBA" id="ARBA00023303"/>
    </source>
</evidence>
<feature type="transmembrane region" description="Helical" evidence="3">
    <location>
        <begin position="150"/>
        <end position="170"/>
    </location>
</feature>
<reference evidence="5" key="2">
    <citation type="submission" date="2023-05" db="EMBL/GenBank/DDBJ databases">
        <authorList>
            <person name="Schelkunov M.I."/>
        </authorList>
    </citation>
    <scope>NUCLEOTIDE SEQUENCE</scope>
    <source>
        <strain evidence="5">Hsosn_3</strain>
        <tissue evidence="5">Leaf</tissue>
    </source>
</reference>
<keyword evidence="1" id="KW-1071">Ligand-gated ion channel</keyword>
<feature type="transmembrane region" description="Helical" evidence="3">
    <location>
        <begin position="352"/>
        <end position="375"/>
    </location>
</feature>